<protein>
    <submittedName>
        <fullName evidence="2">Uncharacterized protein</fullName>
    </submittedName>
</protein>
<reference evidence="2 3" key="1">
    <citation type="journal article" date="2019" name="New Phytol.">
        <title>Comparative genomics reveals unique wood-decay strategies and fruiting body development in the Schizophyllaceae.</title>
        <authorList>
            <person name="Almasi E."/>
            <person name="Sahu N."/>
            <person name="Krizsan K."/>
            <person name="Balint B."/>
            <person name="Kovacs G.M."/>
            <person name="Kiss B."/>
            <person name="Cseklye J."/>
            <person name="Drula E."/>
            <person name="Henrissat B."/>
            <person name="Nagy I."/>
            <person name="Chovatia M."/>
            <person name="Adam C."/>
            <person name="LaButti K."/>
            <person name="Lipzen A."/>
            <person name="Riley R."/>
            <person name="Grigoriev I.V."/>
            <person name="Nagy L.G."/>
        </authorList>
    </citation>
    <scope>NUCLEOTIDE SEQUENCE [LARGE SCALE GENOMIC DNA]</scope>
    <source>
        <strain evidence="2 3">NL-1724</strain>
    </source>
</reference>
<name>A0A550CZU7_9AGAR</name>
<gene>
    <name evidence="2" type="ORF">BD626DRAFT_563968</name>
</gene>
<comment type="caution">
    <text evidence="2">The sequence shown here is derived from an EMBL/GenBank/DDBJ whole genome shotgun (WGS) entry which is preliminary data.</text>
</comment>
<feature type="region of interest" description="Disordered" evidence="1">
    <location>
        <begin position="343"/>
        <end position="383"/>
    </location>
</feature>
<evidence type="ECO:0000313" key="3">
    <source>
        <dbReference type="Proteomes" id="UP000320762"/>
    </source>
</evidence>
<dbReference type="EMBL" id="VDMD01000001">
    <property type="protein sequence ID" value="TRM70312.1"/>
    <property type="molecule type" value="Genomic_DNA"/>
</dbReference>
<feature type="compositionally biased region" description="Low complexity" evidence="1">
    <location>
        <begin position="16"/>
        <end position="52"/>
    </location>
</feature>
<dbReference type="Proteomes" id="UP000320762">
    <property type="component" value="Unassembled WGS sequence"/>
</dbReference>
<evidence type="ECO:0000256" key="1">
    <source>
        <dbReference type="SAM" id="MobiDB-lite"/>
    </source>
</evidence>
<feature type="compositionally biased region" description="Basic and acidic residues" evidence="1">
    <location>
        <begin position="357"/>
        <end position="370"/>
    </location>
</feature>
<sequence length="496" mass="54725">MNNEQFFYGNAPITPGSPAAHPFPFPSSRMLGPSSWSSTSSPSPSPYTNSSSLHFSMARPPQPPPPPPPLHEEENSPDPQPHEETPVPPMQIEPRMLGSTASAPTTPPPSVAVVVPAIFIDNIGKRLRLEKEQVDNLHLMAKLGASGDVPLSRADLSTRILGMAATYQEAASGRRREHQVWQEKEGALTAGDVLGVMSDLKVRLRDNFTFGKGQRVNIRAVCADEMYKATRTNFKDSHVDALQRLHKEKEKHELTNIIGHADREKALATLVRRTSSSVRNNYREDLVKFSYAPDELTLTALSARLSQRFMMGGLGRDVPAMITIRNAVLRRFVLENPEAACVPEVESDESVEDTERDDDRPAKRTADGTRKAGSSRKRGGRIPNGQDFWSLVDAWFARETKSRGRDLTSVKWKDYVAETIAMDNKRFDPPPADEAHEHGYVTAMQHPHFDVAGTSTGIANRGWSEGAPVWQEYGSSGTQSRGQQGDSDAALMSLLE</sequence>
<feature type="compositionally biased region" description="Basic and acidic residues" evidence="1">
    <location>
        <begin position="70"/>
        <end position="85"/>
    </location>
</feature>
<evidence type="ECO:0000313" key="2">
    <source>
        <dbReference type="EMBL" id="TRM70312.1"/>
    </source>
</evidence>
<feature type="compositionally biased region" description="Acidic residues" evidence="1">
    <location>
        <begin position="345"/>
        <end position="356"/>
    </location>
</feature>
<feature type="compositionally biased region" description="Low complexity" evidence="1">
    <location>
        <begin position="474"/>
        <end position="487"/>
    </location>
</feature>
<feature type="region of interest" description="Disordered" evidence="1">
    <location>
        <begin position="1"/>
        <end position="110"/>
    </location>
</feature>
<dbReference type="OrthoDB" id="3269273at2759"/>
<dbReference type="AlphaFoldDB" id="A0A550CZU7"/>
<proteinExistence type="predicted"/>
<accession>A0A550CZU7</accession>
<dbReference type="STRING" id="97359.A0A550CZU7"/>
<feature type="compositionally biased region" description="Pro residues" evidence="1">
    <location>
        <begin position="60"/>
        <end position="69"/>
    </location>
</feature>
<keyword evidence="3" id="KW-1185">Reference proteome</keyword>
<feature type="region of interest" description="Disordered" evidence="1">
    <location>
        <begin position="469"/>
        <end position="496"/>
    </location>
</feature>
<organism evidence="2 3">
    <name type="scientific">Schizophyllum amplum</name>
    <dbReference type="NCBI Taxonomy" id="97359"/>
    <lineage>
        <taxon>Eukaryota</taxon>
        <taxon>Fungi</taxon>
        <taxon>Dikarya</taxon>
        <taxon>Basidiomycota</taxon>
        <taxon>Agaricomycotina</taxon>
        <taxon>Agaricomycetes</taxon>
        <taxon>Agaricomycetidae</taxon>
        <taxon>Agaricales</taxon>
        <taxon>Schizophyllaceae</taxon>
        <taxon>Schizophyllum</taxon>
    </lineage>
</organism>